<name>G7YM71_CLOSI</name>
<protein>
    <submittedName>
        <fullName evidence="3">Uveal autoantigen with coiled-coil domains and ankyrin repeats protein</fullName>
    </submittedName>
</protein>
<gene>
    <name evidence="3" type="ORF">CLF_112019</name>
</gene>
<dbReference type="AlphaFoldDB" id="G7YM71"/>
<reference evidence="3" key="1">
    <citation type="journal article" date="2011" name="Genome Biol.">
        <title>The draft genome of the carcinogenic human liver fluke Clonorchis sinensis.</title>
        <authorList>
            <person name="Wang X."/>
            <person name="Chen W."/>
            <person name="Huang Y."/>
            <person name="Sun J."/>
            <person name="Men J."/>
            <person name="Liu H."/>
            <person name="Luo F."/>
            <person name="Guo L."/>
            <person name="Lv X."/>
            <person name="Deng C."/>
            <person name="Zhou C."/>
            <person name="Fan Y."/>
            <person name="Li X."/>
            <person name="Huang L."/>
            <person name="Hu Y."/>
            <person name="Liang C."/>
            <person name="Hu X."/>
            <person name="Xu J."/>
            <person name="Yu X."/>
        </authorList>
    </citation>
    <scope>NUCLEOTIDE SEQUENCE [LARGE SCALE GENOMIC DNA]</scope>
    <source>
        <strain evidence="3">Henan</strain>
    </source>
</reference>
<accession>G7YM71</accession>
<proteinExistence type="predicted"/>
<feature type="non-terminal residue" evidence="3">
    <location>
        <position position="347"/>
    </location>
</feature>
<feature type="coiled-coil region" evidence="1">
    <location>
        <begin position="91"/>
        <end position="125"/>
    </location>
</feature>
<evidence type="ECO:0000313" key="3">
    <source>
        <dbReference type="EMBL" id="GAA54052.1"/>
    </source>
</evidence>
<feature type="region of interest" description="Disordered" evidence="2">
    <location>
        <begin position="275"/>
        <end position="300"/>
    </location>
</feature>
<evidence type="ECO:0000313" key="4">
    <source>
        <dbReference type="Proteomes" id="UP000008909"/>
    </source>
</evidence>
<feature type="compositionally biased region" description="Polar residues" evidence="2">
    <location>
        <begin position="280"/>
        <end position="291"/>
    </location>
</feature>
<evidence type="ECO:0000256" key="2">
    <source>
        <dbReference type="SAM" id="MobiDB-lite"/>
    </source>
</evidence>
<dbReference type="Proteomes" id="UP000008909">
    <property type="component" value="Unassembled WGS sequence"/>
</dbReference>
<sequence length="347" mass="39700">MAELRRENFRLRLILYDYQKAKKRLIDPQDAESSVSVKHAMLSLMQHFPQRLFAAEAENLSLKEALIEKSDLIRSASYVTLRKNPSFRKMIDILKAENDSFKEQLKEARERMEHHEREWRKKYDEVYAELVEVREALHISDLKARAQEHQVARQTGELQSQVAELQFTVDAGRTEIDRKTRELESVQADVSKLRSVLEQLSESQPGEDGLQHSVNELSHGLHESCVKRIQELASLLHLLIRQITDAGLTPVATVPLDLSLNFDQINRKPLGELAAVHNQPVPTNQQTSKGSTTDEDVRDAEIQSTDVASSVSWLTDRLNAARQLILDLGNQRLKQDACISQLKFMHQ</sequence>
<organism evidence="3 4">
    <name type="scientific">Clonorchis sinensis</name>
    <name type="common">Chinese liver fluke</name>
    <dbReference type="NCBI Taxonomy" id="79923"/>
    <lineage>
        <taxon>Eukaryota</taxon>
        <taxon>Metazoa</taxon>
        <taxon>Spiralia</taxon>
        <taxon>Lophotrochozoa</taxon>
        <taxon>Platyhelminthes</taxon>
        <taxon>Trematoda</taxon>
        <taxon>Digenea</taxon>
        <taxon>Opisthorchiida</taxon>
        <taxon>Opisthorchiata</taxon>
        <taxon>Opisthorchiidae</taxon>
        <taxon>Clonorchis</taxon>
    </lineage>
</organism>
<evidence type="ECO:0000256" key="1">
    <source>
        <dbReference type="SAM" id="Coils"/>
    </source>
</evidence>
<feature type="coiled-coil region" evidence="1">
    <location>
        <begin position="176"/>
        <end position="203"/>
    </location>
</feature>
<dbReference type="EMBL" id="DF143701">
    <property type="protein sequence ID" value="GAA54052.1"/>
    <property type="molecule type" value="Genomic_DNA"/>
</dbReference>
<reference key="2">
    <citation type="submission" date="2011-10" db="EMBL/GenBank/DDBJ databases">
        <title>The genome and transcriptome sequence of Clonorchis sinensis provide insights into the carcinogenic liver fluke.</title>
        <authorList>
            <person name="Wang X."/>
            <person name="Huang Y."/>
            <person name="Chen W."/>
            <person name="Liu H."/>
            <person name="Guo L."/>
            <person name="Chen Y."/>
            <person name="Luo F."/>
            <person name="Zhou W."/>
            <person name="Sun J."/>
            <person name="Mao Q."/>
            <person name="Liang P."/>
            <person name="Zhou C."/>
            <person name="Tian Y."/>
            <person name="Men J."/>
            <person name="Lv X."/>
            <person name="Huang L."/>
            <person name="Zhou J."/>
            <person name="Hu Y."/>
            <person name="Li R."/>
            <person name="Zhang F."/>
            <person name="Lei H."/>
            <person name="Li X."/>
            <person name="Hu X."/>
            <person name="Liang C."/>
            <person name="Xu J."/>
            <person name="Wu Z."/>
            <person name="Yu X."/>
        </authorList>
    </citation>
    <scope>NUCLEOTIDE SEQUENCE</scope>
    <source>
        <strain>Henan</strain>
    </source>
</reference>
<keyword evidence="1" id="KW-0175">Coiled coil</keyword>
<keyword evidence="4" id="KW-1185">Reference proteome</keyword>